<dbReference type="Gene3D" id="2.60.220.30">
    <property type="match status" value="1"/>
</dbReference>
<keyword evidence="3" id="KW-1185">Reference proteome</keyword>
<name>A0ABR4QK10_9CEST</name>
<dbReference type="Proteomes" id="UP001651158">
    <property type="component" value="Unassembled WGS sequence"/>
</dbReference>
<evidence type="ECO:0000313" key="3">
    <source>
        <dbReference type="Proteomes" id="UP001651158"/>
    </source>
</evidence>
<feature type="compositionally biased region" description="Basic and acidic residues" evidence="1">
    <location>
        <begin position="974"/>
        <end position="983"/>
    </location>
</feature>
<feature type="compositionally biased region" description="Basic and acidic residues" evidence="1">
    <location>
        <begin position="54"/>
        <end position="66"/>
    </location>
</feature>
<feature type="compositionally biased region" description="Polar residues" evidence="1">
    <location>
        <begin position="984"/>
        <end position="993"/>
    </location>
</feature>
<reference evidence="2 3" key="1">
    <citation type="journal article" date="2022" name="Front. Cell. Infect. Microbiol.">
        <title>The Genomes of Two Strains of Taenia crassiceps the Animal Model for the Study of Human Cysticercosis.</title>
        <authorList>
            <person name="Bobes R.J."/>
            <person name="Estrada K."/>
            <person name="Rios-Valencia D.G."/>
            <person name="Calderon-Gallegos A."/>
            <person name="de la Torre P."/>
            <person name="Carrero J.C."/>
            <person name="Sanchez-Flores A."/>
            <person name="Laclette J.P."/>
        </authorList>
    </citation>
    <scope>NUCLEOTIDE SEQUENCE [LARGE SCALE GENOMIC DNA]</scope>
    <source>
        <strain evidence="2">WFUcys</strain>
    </source>
</reference>
<accession>A0ABR4QK10</accession>
<feature type="compositionally biased region" description="Basic residues" evidence="1">
    <location>
        <begin position="239"/>
        <end position="248"/>
    </location>
</feature>
<proteinExistence type="predicted"/>
<feature type="region of interest" description="Disordered" evidence="1">
    <location>
        <begin position="313"/>
        <end position="367"/>
    </location>
</feature>
<protein>
    <submittedName>
        <fullName evidence="2">Uncharacterized protein</fullName>
    </submittedName>
</protein>
<feature type="region of interest" description="Disordered" evidence="1">
    <location>
        <begin position="1144"/>
        <end position="1179"/>
    </location>
</feature>
<feature type="region of interest" description="Disordered" evidence="1">
    <location>
        <begin position="548"/>
        <end position="569"/>
    </location>
</feature>
<feature type="compositionally biased region" description="Basic residues" evidence="1">
    <location>
        <begin position="22"/>
        <end position="34"/>
    </location>
</feature>
<feature type="compositionally biased region" description="Basic and acidic residues" evidence="1">
    <location>
        <begin position="1006"/>
        <end position="1019"/>
    </location>
</feature>
<sequence length="1266" mass="139517">MKEARKRRGNRGIDKLVGLSAKRSRGSQHGRKGKIAGGENSSNSLAASKRRLSMKRENSVSSEGKKNKVNKVAKAAANYVLINGETKNDVFNLRTDVVVKRRGGLVLSWTGARAEVPNGALGGARSHLISAPLPAAVRAYACPWLGPNLRLGSEVQLLWCSAKLRKPVQCFIPFSYATAIELTVPEATRRAEEGYAEKVKAARNAAKAATKNATEGILSESLSDAHHQEASTPTSEKKKDKKKAGRHERGKTIDYVAVGIPLLDTRSVFVLQSKVGENFWTLKRDVEIVQPTIHYIEWPSRLREAAYNASRFSEHNTRADKPSSPSGVGTATATDGRVGLTALGGKSGSRGERHGGGGGGGGIPRPPYTSDIEVIMRSARDAISNLEVAKRAAVFTGGVTFHTDELCDFIAVVIGTPSETVAFDSDGGLLRSPILHPLFSVRVPKFALRNPLTSTFKAIQVRKDLIEAIHHFDSQLTEINECSNIYELDLGTEAFERPVTVMLPLPRWYTQMVEQMQANPSVKPSGAEAIDGGELMLNVEENKRDSRIYQPSRATESHRREIKDEKNSDQVNANNEIPIEERPKNLILVYQRPMLKRQLVWRASTGDVNSDNVVSRKRQNKSGNYRDTTTSAVLRGDNLNAKNGWMHLLLGLKGASWKDVPINGPFTPRCLQINTYQLGRFAMVYSSDPQRTSSSKVAHLMARLEALSVAPPGVLLLCLHADPSRLCLWIDCVPSTKLITTLEERLNAGFVPLVQSTASPSRRCAAIANCAYQSLQHLQSVSDSPPDKSPIPTFGTSKYRVSGFDLLRVLLYNGLCIRAVVKGLVQIRTRGLFDCFLNLLETKRSSPQQQQATSESSDVVESSTTTAAAPTAAEESALLSGNRRNVRSSQGTDGTPLEQFITTTETRFFFNDLLNDNATVIDLEPLKESFARVALRRTRKENLIRNLMNRRLEELEEARSSETGVEVGEERDEVEEKSMERQSHNICSESDTGGDSPRMLPPLRLSDAHSGDESERKEEEILEATSALSQQSHNVERLKEMEVNGEKSDDYEEEMEEDEWVPASVDGDDEKTNRDTFQNLLDAFSNKNASLLGIHVTKDLCRRLTTIYDKGLAGEAIELIDRVYEMYAVGRVEIYLVQPTDMAQVRERSGEDEGEEGETKVKETNASNPLANVAPVKDDDIEGGNKTDFYEGAILPQVVDGTLENKASDENSSGRNQSNMKWNKKGDPINPSGSAQQPLASYDLLIEPDLFMRLVPKTKKGVKPPS</sequence>
<feature type="compositionally biased region" description="Low complexity" evidence="1">
    <location>
        <begin position="852"/>
        <end position="880"/>
    </location>
</feature>
<evidence type="ECO:0000313" key="2">
    <source>
        <dbReference type="EMBL" id="KAL5109903.1"/>
    </source>
</evidence>
<organism evidence="2 3">
    <name type="scientific">Taenia crassiceps</name>
    <dbReference type="NCBI Taxonomy" id="6207"/>
    <lineage>
        <taxon>Eukaryota</taxon>
        <taxon>Metazoa</taxon>
        <taxon>Spiralia</taxon>
        <taxon>Lophotrochozoa</taxon>
        <taxon>Platyhelminthes</taxon>
        <taxon>Cestoda</taxon>
        <taxon>Eucestoda</taxon>
        <taxon>Cyclophyllidea</taxon>
        <taxon>Taeniidae</taxon>
        <taxon>Taenia</taxon>
    </lineage>
</organism>
<feature type="region of interest" description="Disordered" evidence="1">
    <location>
        <begin position="846"/>
        <end position="898"/>
    </location>
</feature>
<feature type="compositionally biased region" description="Basic residues" evidence="1">
    <location>
        <begin position="1"/>
        <end position="10"/>
    </location>
</feature>
<feature type="region of interest" description="Disordered" evidence="1">
    <location>
        <begin position="1"/>
        <end position="66"/>
    </location>
</feature>
<feature type="compositionally biased region" description="Basic and acidic residues" evidence="1">
    <location>
        <begin position="1144"/>
        <end position="1163"/>
    </location>
</feature>
<comment type="caution">
    <text evidence="2">The sequence shown here is derived from an EMBL/GenBank/DDBJ whole genome shotgun (WGS) entry which is preliminary data.</text>
</comment>
<feature type="compositionally biased region" description="Polar residues" evidence="1">
    <location>
        <begin position="323"/>
        <end position="333"/>
    </location>
</feature>
<feature type="region of interest" description="Disordered" evidence="1">
    <location>
        <begin position="217"/>
        <end position="248"/>
    </location>
</feature>
<feature type="region of interest" description="Disordered" evidence="1">
    <location>
        <begin position="955"/>
        <end position="1029"/>
    </location>
</feature>
<feature type="region of interest" description="Disordered" evidence="1">
    <location>
        <begin position="1205"/>
        <end position="1236"/>
    </location>
</feature>
<gene>
    <name evidence="2" type="ORF">TcWFU_002124</name>
</gene>
<feature type="compositionally biased region" description="Polar residues" evidence="1">
    <location>
        <begin position="1210"/>
        <end position="1221"/>
    </location>
</feature>
<evidence type="ECO:0000256" key="1">
    <source>
        <dbReference type="SAM" id="MobiDB-lite"/>
    </source>
</evidence>
<feature type="region of interest" description="Disordered" evidence="1">
    <location>
        <begin position="1043"/>
        <end position="1070"/>
    </location>
</feature>
<feature type="compositionally biased region" description="Acidic residues" evidence="1">
    <location>
        <begin position="1049"/>
        <end position="1060"/>
    </location>
</feature>
<dbReference type="EMBL" id="JAKROA010000002">
    <property type="protein sequence ID" value="KAL5109903.1"/>
    <property type="molecule type" value="Genomic_DNA"/>
</dbReference>
<feature type="compositionally biased region" description="Basic and acidic residues" evidence="1">
    <location>
        <begin position="555"/>
        <end position="568"/>
    </location>
</feature>